<dbReference type="EMBL" id="BAABYW010000001">
    <property type="protein sequence ID" value="GAA6409378.1"/>
    <property type="molecule type" value="Genomic_DNA"/>
</dbReference>
<keyword evidence="5 7" id="KW-1133">Transmembrane helix</keyword>
<comment type="caution">
    <text evidence="9">The sequence shown here is derived from an EMBL/GenBank/DDBJ whole genome shotgun (WGS) entry which is preliminary data.</text>
</comment>
<feature type="transmembrane region" description="Helical" evidence="7">
    <location>
        <begin position="141"/>
        <end position="163"/>
    </location>
</feature>
<evidence type="ECO:0000259" key="8">
    <source>
        <dbReference type="PROSITE" id="PS50928"/>
    </source>
</evidence>
<dbReference type="InterPro" id="IPR000515">
    <property type="entry name" value="MetI-like"/>
</dbReference>
<evidence type="ECO:0000256" key="6">
    <source>
        <dbReference type="ARBA" id="ARBA00023136"/>
    </source>
</evidence>
<dbReference type="PANTHER" id="PTHR43744">
    <property type="entry name" value="ABC TRANSPORTER PERMEASE PROTEIN MG189-RELATED-RELATED"/>
    <property type="match status" value="1"/>
</dbReference>
<dbReference type="RefSeq" id="WP_302418764.1">
    <property type="nucleotide sequence ID" value="NZ_BAABYW010000001.1"/>
</dbReference>
<feature type="transmembrane region" description="Helical" evidence="7">
    <location>
        <begin position="12"/>
        <end position="34"/>
    </location>
</feature>
<comment type="subcellular location">
    <subcellularLocation>
        <location evidence="1 7">Cell membrane</location>
        <topology evidence="1 7">Multi-pass membrane protein</topology>
    </subcellularLocation>
</comment>
<evidence type="ECO:0000313" key="9">
    <source>
        <dbReference type="EMBL" id="GAA6409378.1"/>
    </source>
</evidence>
<organism evidence="9 10">
    <name type="scientific">Blautia hominis</name>
    <dbReference type="NCBI Taxonomy" id="2025493"/>
    <lineage>
        <taxon>Bacteria</taxon>
        <taxon>Bacillati</taxon>
        <taxon>Bacillota</taxon>
        <taxon>Clostridia</taxon>
        <taxon>Lachnospirales</taxon>
        <taxon>Lachnospiraceae</taxon>
        <taxon>Blautia</taxon>
    </lineage>
</organism>
<feature type="transmembrane region" description="Helical" evidence="7">
    <location>
        <begin position="189"/>
        <end position="210"/>
    </location>
</feature>
<keyword evidence="2 7" id="KW-0813">Transport</keyword>
<evidence type="ECO:0000256" key="4">
    <source>
        <dbReference type="ARBA" id="ARBA00022692"/>
    </source>
</evidence>
<protein>
    <submittedName>
        <fullName evidence="9">Carbohydrate ABC transporter permease</fullName>
    </submittedName>
</protein>
<feature type="domain" description="ABC transmembrane type-1" evidence="8">
    <location>
        <begin position="74"/>
        <end position="282"/>
    </location>
</feature>
<feature type="transmembrane region" description="Helical" evidence="7">
    <location>
        <begin position="109"/>
        <end position="129"/>
    </location>
</feature>
<accession>A0ABQ0BD57</accession>
<dbReference type="CDD" id="cd06261">
    <property type="entry name" value="TM_PBP2"/>
    <property type="match status" value="1"/>
</dbReference>
<keyword evidence="10" id="KW-1185">Reference proteome</keyword>
<dbReference type="InterPro" id="IPR035906">
    <property type="entry name" value="MetI-like_sf"/>
</dbReference>
<evidence type="ECO:0000313" key="10">
    <source>
        <dbReference type="Proteomes" id="UP001600943"/>
    </source>
</evidence>
<name>A0ABQ0BD57_9FIRM</name>
<evidence type="ECO:0000256" key="5">
    <source>
        <dbReference type="ARBA" id="ARBA00022989"/>
    </source>
</evidence>
<evidence type="ECO:0000256" key="7">
    <source>
        <dbReference type="RuleBase" id="RU363032"/>
    </source>
</evidence>
<sequence length="297" mass="33165">MHISKNERVYQILANIFLILLVIVIILPFLLLFLSSITEEGTLVRDGYTLFPKELSLEAYRYIFVNSNKIFRAYAITIGVTIVGTALHVFLSSMLAYPLSLKKLPGRSFFSFFVFFTMLFNGGLVPTYMMYTGTFHIKNTIFAMIVPGFLMSAVNVLLIRTYFSNNIPEALFEAAEVDGAGHFTVFTRIVLPLGKPILVTVGLFAGLGYWNDWTNGLYYISDPDLWGIQNLLNKMISDIQFLQSGNSTITTAMSMGPLPSTSVRMAIAFIAMVPILILYPFLQKYFAKGIAMGAVKG</sequence>
<evidence type="ECO:0000256" key="3">
    <source>
        <dbReference type="ARBA" id="ARBA00022475"/>
    </source>
</evidence>
<evidence type="ECO:0000256" key="1">
    <source>
        <dbReference type="ARBA" id="ARBA00004651"/>
    </source>
</evidence>
<dbReference type="PROSITE" id="PS50928">
    <property type="entry name" value="ABC_TM1"/>
    <property type="match status" value="1"/>
</dbReference>
<keyword evidence="3" id="KW-1003">Cell membrane</keyword>
<dbReference type="SUPFAM" id="SSF161098">
    <property type="entry name" value="MetI-like"/>
    <property type="match status" value="1"/>
</dbReference>
<comment type="similarity">
    <text evidence="7">Belongs to the binding-protein-dependent transport system permease family.</text>
</comment>
<proteinExistence type="inferred from homology"/>
<feature type="transmembrane region" description="Helical" evidence="7">
    <location>
        <begin position="73"/>
        <end position="97"/>
    </location>
</feature>
<dbReference type="Gene3D" id="1.10.3720.10">
    <property type="entry name" value="MetI-like"/>
    <property type="match status" value="1"/>
</dbReference>
<feature type="transmembrane region" description="Helical" evidence="7">
    <location>
        <begin position="263"/>
        <end position="282"/>
    </location>
</feature>
<reference evidence="9 10" key="1">
    <citation type="submission" date="2024-04" db="EMBL/GenBank/DDBJ databases">
        <title>Defined microbial consortia suppress multidrug-resistant proinflammatory Enterobacteriaceae via ecological control.</title>
        <authorList>
            <person name="Furuichi M."/>
            <person name="Kawaguchi T."/>
            <person name="Pust M."/>
            <person name="Yasuma K."/>
            <person name="Plichta D."/>
            <person name="Hasegawa N."/>
            <person name="Ohya T."/>
            <person name="Bhattarai S."/>
            <person name="Sasajima S."/>
            <person name="Aoto Y."/>
            <person name="Tuganbaev T."/>
            <person name="Yaginuma M."/>
            <person name="Ueda M."/>
            <person name="Okahashi N."/>
            <person name="Amafuji K."/>
            <person name="Kiridooshi Y."/>
            <person name="Sugita K."/>
            <person name="Strazar M."/>
            <person name="Skelly A."/>
            <person name="Suda W."/>
            <person name="Hattori M."/>
            <person name="Nakamoto N."/>
            <person name="Caballero S."/>
            <person name="Norman J."/>
            <person name="Olle B."/>
            <person name="Tanoue T."/>
            <person name="Arita M."/>
            <person name="Bucci V."/>
            <person name="Atarashi K."/>
            <person name="Xavier R."/>
            <person name="Honda K."/>
        </authorList>
    </citation>
    <scope>NUCLEOTIDE SEQUENCE [LARGE SCALE GENOMIC DNA]</scope>
    <source>
        <strain evidence="10">k04-0078-D8-1</strain>
    </source>
</reference>
<dbReference type="PANTHER" id="PTHR43744:SF9">
    <property type="entry name" value="POLYGALACTURONAN_RHAMNOGALACTURONAN TRANSPORT SYSTEM PERMEASE PROTEIN YTCP"/>
    <property type="match status" value="1"/>
</dbReference>
<keyword evidence="4 7" id="KW-0812">Transmembrane</keyword>
<evidence type="ECO:0000256" key="2">
    <source>
        <dbReference type="ARBA" id="ARBA00022448"/>
    </source>
</evidence>
<keyword evidence="6 7" id="KW-0472">Membrane</keyword>
<dbReference type="Proteomes" id="UP001600943">
    <property type="component" value="Unassembled WGS sequence"/>
</dbReference>
<dbReference type="Pfam" id="PF00528">
    <property type="entry name" value="BPD_transp_1"/>
    <property type="match status" value="1"/>
</dbReference>
<gene>
    <name evidence="9" type="ORF">K040078D81_34950</name>
</gene>